<dbReference type="SMART" id="SM00271">
    <property type="entry name" value="DnaJ"/>
    <property type="match status" value="1"/>
</dbReference>
<dbReference type="Gene3D" id="2.10.230.10">
    <property type="entry name" value="Heat shock protein DnaJ, cysteine-rich domain"/>
    <property type="match status" value="1"/>
</dbReference>
<dbReference type="InterPro" id="IPR001305">
    <property type="entry name" value="HSP_DnaJ_Cys-rich_dom"/>
</dbReference>
<dbReference type="RefSeq" id="WP_006822346.1">
    <property type="nucleotide sequence ID" value="NZ_CP004350.1"/>
</dbReference>
<dbReference type="SUPFAM" id="SSF49493">
    <property type="entry name" value="HSP40/DnaJ peptide-binding domain"/>
    <property type="match status" value="2"/>
</dbReference>
<dbReference type="NCBIfam" id="NF010871">
    <property type="entry name" value="PRK14278.1"/>
    <property type="match status" value="1"/>
</dbReference>
<evidence type="ECO:0000313" key="15">
    <source>
        <dbReference type="Proteomes" id="UP000019226"/>
    </source>
</evidence>
<keyword evidence="5 9" id="KW-0863">Zinc-finger</keyword>
<feature type="repeat" description="CXXCXGXG motif" evidence="9">
    <location>
        <begin position="148"/>
        <end position="155"/>
    </location>
</feature>
<comment type="function">
    <text evidence="9">Participates actively in the response to hyperosmotic and heat shock by preventing the aggregation of stress-denatured proteins and by disaggregating proteins, also in an autonomous, DnaK-independent fashion. Unfolded proteins bind initially to DnaJ; upon interaction with the DnaJ-bound protein, DnaK hydrolyzes its bound ATP, resulting in the formation of a stable complex. GrpE releases ADP from DnaK; ATP binding to DnaK triggers the release of the substrate protein, thus completing the reaction cycle. Several rounds of ATP-dependent interactions between DnaJ, DnaK and GrpE are required for fully efficient folding. Also involved, together with DnaK and GrpE, in the DNA replication of plasmids through activation of initiation proteins.</text>
</comment>
<keyword evidence="7 9" id="KW-0346">Stress response</keyword>
<evidence type="ECO:0000256" key="4">
    <source>
        <dbReference type="ARBA" id="ARBA00022737"/>
    </source>
</evidence>
<feature type="repeat" description="CXXCXGXG motif" evidence="9">
    <location>
        <begin position="165"/>
        <end position="172"/>
    </location>
</feature>
<keyword evidence="3 9" id="KW-0479">Metal-binding</keyword>
<feature type="domain" description="J" evidence="12">
    <location>
        <begin position="4"/>
        <end position="69"/>
    </location>
</feature>
<keyword evidence="1 9" id="KW-0963">Cytoplasm</keyword>
<dbReference type="InterPro" id="IPR036869">
    <property type="entry name" value="J_dom_sf"/>
</dbReference>
<dbReference type="Pfam" id="PF00684">
    <property type="entry name" value="DnaJ_CXXCXGXG"/>
    <property type="match status" value="1"/>
</dbReference>
<name>A0ABN4CEM6_9CORY</name>
<dbReference type="PROSITE" id="PS51188">
    <property type="entry name" value="ZF_CR"/>
    <property type="match status" value="1"/>
</dbReference>
<proteinExistence type="inferred from homology"/>
<evidence type="ECO:0000259" key="13">
    <source>
        <dbReference type="PROSITE" id="PS51188"/>
    </source>
</evidence>
<dbReference type="CDD" id="cd06257">
    <property type="entry name" value="DnaJ"/>
    <property type="match status" value="1"/>
</dbReference>
<feature type="binding site" evidence="9">
    <location>
        <position position="168"/>
    </location>
    <ligand>
        <name>Zn(2+)</name>
        <dbReference type="ChEBI" id="CHEBI:29105"/>
        <label>2</label>
    </ligand>
</feature>
<feature type="binding site" evidence="9">
    <location>
        <position position="194"/>
    </location>
    <ligand>
        <name>Zn(2+)</name>
        <dbReference type="ChEBI" id="CHEBI:29105"/>
        <label>2</label>
    </ligand>
</feature>
<dbReference type="PROSITE" id="PS50076">
    <property type="entry name" value="DNAJ_2"/>
    <property type="match status" value="1"/>
</dbReference>
<organism evidence="14 15">
    <name type="scientific">Corynebacterium casei LMG S-19264</name>
    <dbReference type="NCBI Taxonomy" id="1285583"/>
    <lineage>
        <taxon>Bacteria</taxon>
        <taxon>Bacillati</taxon>
        <taxon>Actinomycetota</taxon>
        <taxon>Actinomycetes</taxon>
        <taxon>Mycobacteriales</taxon>
        <taxon>Corynebacteriaceae</taxon>
        <taxon>Corynebacterium</taxon>
    </lineage>
</organism>
<dbReference type="Gene3D" id="1.10.287.110">
    <property type="entry name" value="DnaJ domain"/>
    <property type="match status" value="1"/>
</dbReference>
<dbReference type="NCBIfam" id="NF008035">
    <property type="entry name" value="PRK10767.1"/>
    <property type="match status" value="1"/>
</dbReference>
<evidence type="ECO:0000256" key="10">
    <source>
        <dbReference type="PROSITE-ProRule" id="PRU00546"/>
    </source>
</evidence>
<dbReference type="InterPro" id="IPR008971">
    <property type="entry name" value="HSP40/DnaJ_pept-bd"/>
</dbReference>
<dbReference type="CDD" id="cd10719">
    <property type="entry name" value="DnaJ_zf"/>
    <property type="match status" value="1"/>
</dbReference>
<feature type="binding site" evidence="9">
    <location>
        <position position="165"/>
    </location>
    <ligand>
        <name>Zn(2+)</name>
        <dbReference type="ChEBI" id="CHEBI:29105"/>
        <label>2</label>
    </ligand>
</feature>
<comment type="subunit">
    <text evidence="9">Homodimer.</text>
</comment>
<keyword evidence="6 9" id="KW-0862">Zinc</keyword>
<dbReference type="PANTHER" id="PTHR43096:SF48">
    <property type="entry name" value="CHAPERONE PROTEIN DNAJ"/>
    <property type="match status" value="1"/>
</dbReference>
<keyword evidence="4 9" id="KW-0677">Repeat</keyword>
<comment type="similarity">
    <text evidence="9">Belongs to the DnaJ family.</text>
</comment>
<dbReference type="PANTHER" id="PTHR43096">
    <property type="entry name" value="DNAJ HOMOLOG 1, MITOCHONDRIAL-RELATED"/>
    <property type="match status" value="1"/>
</dbReference>
<feature type="zinc finger region" description="CR-type" evidence="10">
    <location>
        <begin position="135"/>
        <end position="217"/>
    </location>
</feature>
<feature type="repeat" description="CXXCXGXG motif" evidence="9">
    <location>
        <begin position="191"/>
        <end position="198"/>
    </location>
</feature>
<feature type="binding site" evidence="9">
    <location>
        <position position="208"/>
    </location>
    <ligand>
        <name>Zn(2+)</name>
        <dbReference type="ChEBI" id="CHEBI:29105"/>
        <label>1</label>
    </ligand>
</feature>
<evidence type="ECO:0000256" key="5">
    <source>
        <dbReference type="ARBA" id="ARBA00022771"/>
    </source>
</evidence>
<dbReference type="NCBIfam" id="TIGR02349">
    <property type="entry name" value="DnaJ_bact"/>
    <property type="match status" value="1"/>
</dbReference>
<dbReference type="HAMAP" id="MF_01152">
    <property type="entry name" value="DnaJ"/>
    <property type="match status" value="1"/>
</dbReference>
<feature type="binding site" evidence="9">
    <location>
        <position position="148"/>
    </location>
    <ligand>
        <name>Zn(2+)</name>
        <dbReference type="ChEBI" id="CHEBI:29105"/>
        <label>1</label>
    </ligand>
</feature>
<evidence type="ECO:0000256" key="8">
    <source>
        <dbReference type="ARBA" id="ARBA00023186"/>
    </source>
</evidence>
<dbReference type="PRINTS" id="PR00625">
    <property type="entry name" value="JDOMAIN"/>
</dbReference>
<dbReference type="Gene3D" id="2.60.260.20">
    <property type="entry name" value="Urease metallochaperone UreE, N-terminal domain"/>
    <property type="match status" value="2"/>
</dbReference>
<accession>A0ABN4CEM6</accession>
<dbReference type="CDD" id="cd10747">
    <property type="entry name" value="DnaJ_C"/>
    <property type="match status" value="1"/>
</dbReference>
<evidence type="ECO:0000256" key="11">
    <source>
        <dbReference type="SAM" id="MobiDB-lite"/>
    </source>
</evidence>
<dbReference type="InterPro" id="IPR036410">
    <property type="entry name" value="HSP_DnaJ_Cys-rich_dom_sf"/>
</dbReference>
<dbReference type="SUPFAM" id="SSF46565">
    <property type="entry name" value="Chaperone J-domain"/>
    <property type="match status" value="1"/>
</dbReference>
<dbReference type="SUPFAM" id="SSF57938">
    <property type="entry name" value="DnaJ/Hsp40 cysteine-rich domain"/>
    <property type="match status" value="1"/>
</dbReference>
<evidence type="ECO:0000313" key="14">
    <source>
        <dbReference type="EMBL" id="AHI19482.1"/>
    </source>
</evidence>
<dbReference type="InterPro" id="IPR002939">
    <property type="entry name" value="DnaJ_C"/>
</dbReference>
<keyword evidence="2 9" id="KW-0235">DNA replication</keyword>
<comment type="domain">
    <text evidence="9">The J domain is necessary and sufficient to stimulate DnaK ATPase activity. Zinc center 1 plays an important role in the autonomous, DnaK-independent chaperone activity of DnaJ. Zinc center 2 is essential for interaction with DnaK and for DnaJ activity.</text>
</comment>
<sequence length="384" mass="41137">MARDYYGILGVESNASDQEIKKAYRKLARKYHPDVNPGDEEAAEKFREASLAQEVLLDPQKRRVVDMGSDPMEQQGGGGAGGFGGGFGGGGLGDIFAEFFGGAGGGQGRGPRSRVQPGNDALLRTGITLEEAYAGMRKTVTVDTAVLCDRCSGSGSASKAKPVTCTGCGGAGEIQEVQRSFLGNVMTSRPCPQCQGFGEVITDPCNHCGGDGRVKKRRDLTVNIPAGIGDGMRIRMADQGEVGHGGGPAGDLYVEVHTQKHPVFERDADDLHVSVRVPMVDAALGTSFPIEHLDGETFDIDIEPGTQPGEAIELDGKGMPRLRTDGHGKLYAHVDVVVPTNLDKKTKEMLEQIRDKREEATKVQSADDNDGEGFFDRLRDKFRR</sequence>
<evidence type="ECO:0000256" key="6">
    <source>
        <dbReference type="ARBA" id="ARBA00022833"/>
    </source>
</evidence>
<dbReference type="GeneID" id="82877071"/>
<keyword evidence="8 9" id="KW-0143">Chaperone</keyword>
<dbReference type="InterPro" id="IPR001623">
    <property type="entry name" value="DnaJ_domain"/>
</dbReference>
<feature type="binding site" evidence="9">
    <location>
        <position position="191"/>
    </location>
    <ligand>
        <name>Zn(2+)</name>
        <dbReference type="ChEBI" id="CHEBI:29105"/>
        <label>2</label>
    </ligand>
</feature>
<feature type="domain" description="CR-type" evidence="13">
    <location>
        <begin position="135"/>
        <end position="217"/>
    </location>
</feature>
<dbReference type="Proteomes" id="UP000019226">
    <property type="component" value="Chromosome"/>
</dbReference>
<comment type="subcellular location">
    <subcellularLocation>
        <location evidence="9">Cytoplasm</location>
    </subcellularLocation>
</comment>
<evidence type="ECO:0000256" key="3">
    <source>
        <dbReference type="ARBA" id="ARBA00022723"/>
    </source>
</evidence>
<keyword evidence="15" id="KW-1185">Reference proteome</keyword>
<dbReference type="Pfam" id="PF00226">
    <property type="entry name" value="DnaJ"/>
    <property type="match status" value="1"/>
</dbReference>
<evidence type="ECO:0000256" key="9">
    <source>
        <dbReference type="HAMAP-Rule" id="MF_01152"/>
    </source>
</evidence>
<dbReference type="Pfam" id="PF01556">
    <property type="entry name" value="DnaJ_C"/>
    <property type="match status" value="1"/>
</dbReference>
<evidence type="ECO:0000256" key="2">
    <source>
        <dbReference type="ARBA" id="ARBA00022705"/>
    </source>
</evidence>
<reference evidence="15" key="1">
    <citation type="submission" date="2013-02" db="EMBL/GenBank/DDBJ databases">
        <title>The complete genome sequence of Corynebacterium casei LMG S-19264 (=DSM 44701).</title>
        <authorList>
            <person name="Ruckert C."/>
            <person name="Albersmeier A."/>
            <person name="Kalinowski J."/>
        </authorList>
    </citation>
    <scope>NUCLEOTIDE SEQUENCE [LARGE SCALE GENOMIC DNA]</scope>
    <source>
        <strain evidence="15">LMG S-19264</strain>
    </source>
</reference>
<feature type="binding site" evidence="9">
    <location>
        <position position="205"/>
    </location>
    <ligand>
        <name>Zn(2+)</name>
        <dbReference type="ChEBI" id="CHEBI:29105"/>
        <label>1</label>
    </ligand>
</feature>
<feature type="region of interest" description="Disordered" evidence="11">
    <location>
        <begin position="357"/>
        <end position="384"/>
    </location>
</feature>
<evidence type="ECO:0000259" key="12">
    <source>
        <dbReference type="PROSITE" id="PS50076"/>
    </source>
</evidence>
<feature type="binding site" evidence="9">
    <location>
        <position position="151"/>
    </location>
    <ligand>
        <name>Zn(2+)</name>
        <dbReference type="ChEBI" id="CHEBI:29105"/>
        <label>1</label>
    </ligand>
</feature>
<feature type="compositionally biased region" description="Basic and acidic residues" evidence="11">
    <location>
        <begin position="374"/>
        <end position="384"/>
    </location>
</feature>
<feature type="repeat" description="CXXCXGXG motif" evidence="9">
    <location>
        <begin position="205"/>
        <end position="212"/>
    </location>
</feature>
<evidence type="ECO:0000256" key="7">
    <source>
        <dbReference type="ARBA" id="ARBA00023016"/>
    </source>
</evidence>
<comment type="cofactor">
    <cofactor evidence="9">
        <name>Zn(2+)</name>
        <dbReference type="ChEBI" id="CHEBI:29105"/>
    </cofactor>
    <text evidence="9">Binds 2 Zn(2+) ions per monomer.</text>
</comment>
<gene>
    <name evidence="9" type="primary">dnaJ</name>
    <name evidence="14" type="ORF">CCASEI_04520</name>
</gene>
<evidence type="ECO:0000256" key="1">
    <source>
        <dbReference type="ARBA" id="ARBA00022490"/>
    </source>
</evidence>
<protein>
    <recommendedName>
        <fullName evidence="9">Chaperone protein DnaJ</fullName>
    </recommendedName>
</protein>
<dbReference type="EMBL" id="CP004350">
    <property type="protein sequence ID" value="AHI19482.1"/>
    <property type="molecule type" value="Genomic_DNA"/>
</dbReference>
<dbReference type="InterPro" id="IPR012724">
    <property type="entry name" value="DnaJ"/>
</dbReference>